<keyword evidence="3" id="KW-1185">Reference proteome</keyword>
<evidence type="ECO:0000256" key="1">
    <source>
        <dbReference type="SAM" id="SignalP"/>
    </source>
</evidence>
<feature type="signal peptide" evidence="1">
    <location>
        <begin position="1"/>
        <end position="17"/>
    </location>
</feature>
<dbReference type="Proteomes" id="UP001642464">
    <property type="component" value="Unassembled WGS sequence"/>
</dbReference>
<dbReference type="EMBL" id="CAXAMM010043285">
    <property type="protein sequence ID" value="CAK9109391.1"/>
    <property type="molecule type" value="Genomic_DNA"/>
</dbReference>
<feature type="chain" id="PRO_5046453876" evidence="1">
    <location>
        <begin position="18"/>
        <end position="136"/>
    </location>
</feature>
<reference evidence="2 3" key="1">
    <citation type="submission" date="2024-02" db="EMBL/GenBank/DDBJ databases">
        <authorList>
            <person name="Chen Y."/>
            <person name="Shah S."/>
            <person name="Dougan E. K."/>
            <person name="Thang M."/>
            <person name="Chan C."/>
        </authorList>
    </citation>
    <scope>NUCLEOTIDE SEQUENCE [LARGE SCALE GENOMIC DNA]</scope>
</reference>
<keyword evidence="1" id="KW-0732">Signal</keyword>
<evidence type="ECO:0000313" key="2">
    <source>
        <dbReference type="EMBL" id="CAK9109391.1"/>
    </source>
</evidence>
<protein>
    <submittedName>
        <fullName evidence="2">Uncharacterized protein</fullName>
    </submittedName>
</protein>
<proteinExistence type="predicted"/>
<name>A0ABP0SAJ4_9DINO</name>
<evidence type="ECO:0000313" key="3">
    <source>
        <dbReference type="Proteomes" id="UP001642464"/>
    </source>
</evidence>
<organism evidence="2 3">
    <name type="scientific">Durusdinium trenchii</name>
    <dbReference type="NCBI Taxonomy" id="1381693"/>
    <lineage>
        <taxon>Eukaryota</taxon>
        <taxon>Sar</taxon>
        <taxon>Alveolata</taxon>
        <taxon>Dinophyceae</taxon>
        <taxon>Suessiales</taxon>
        <taxon>Symbiodiniaceae</taxon>
        <taxon>Durusdinium</taxon>
    </lineage>
</organism>
<gene>
    <name evidence="2" type="ORF">SCF082_LOCUS50836</name>
</gene>
<accession>A0ABP0SAJ4</accession>
<sequence>MSLKLATLLIALCLTDAARLKHRAPKQVLALDHDGQTKMLLQVVSSNSGPACEKIQCADPLKCPAGFQTTKVEGHCCPYCVNPNIKIEPEVTGATGKAGGKKSAFCNDVWCFPTMCTKEEVLPTTENGMCCPKCPA</sequence>
<comment type="caution">
    <text evidence="2">The sequence shown here is derived from an EMBL/GenBank/DDBJ whole genome shotgun (WGS) entry which is preliminary data.</text>
</comment>